<organism evidence="4 5">
    <name type="scientific">Bombiscardovia apis</name>
    <dbReference type="NCBI Taxonomy" id="2932182"/>
    <lineage>
        <taxon>Bacteria</taxon>
        <taxon>Bacillati</taxon>
        <taxon>Actinomycetota</taxon>
        <taxon>Actinomycetes</taxon>
        <taxon>Bifidobacteriales</taxon>
        <taxon>Bifidobacteriaceae</taxon>
        <taxon>Bombiscardovia</taxon>
    </lineage>
</organism>
<evidence type="ECO:0000256" key="1">
    <source>
        <dbReference type="ARBA" id="ARBA00022737"/>
    </source>
</evidence>
<dbReference type="Pfam" id="PF00415">
    <property type="entry name" value="RCC1"/>
    <property type="match status" value="7"/>
</dbReference>
<dbReference type="InterPro" id="IPR051210">
    <property type="entry name" value="Ub_ligase/GEF_domain"/>
</dbReference>
<evidence type="ECO:0000256" key="2">
    <source>
        <dbReference type="SAM" id="MobiDB-lite"/>
    </source>
</evidence>
<dbReference type="PROSITE" id="PS50012">
    <property type="entry name" value="RCC1_3"/>
    <property type="match status" value="11"/>
</dbReference>
<dbReference type="EMBL" id="AP026800">
    <property type="protein sequence ID" value="BDR55119.1"/>
    <property type="molecule type" value="Genomic_DNA"/>
</dbReference>
<gene>
    <name evidence="4" type="ORF">KIMH_12300</name>
</gene>
<evidence type="ECO:0000313" key="4">
    <source>
        <dbReference type="EMBL" id="BDR55119.1"/>
    </source>
</evidence>
<sequence length="1069" mass="112458">MAHSVALGNDGNAYAFGSNYNGALGNNNPSVTESFLPVQVVTPPGIKFTQVKVGTQRGNHSLGLGDDGYVYSWGSNLTGQLGLGDTTARYKPTKIPMPAGVTRFTKIAAGANFSLALASNGKVYAWGSNTVDSGFVGGGQLGVGDSNSRSTPTLVTALPSSATITDISSLTYKSAAIGSDGTIYLWGPSGQPSNSALSCPPPAGYKYNSVTVGDNTYSATATDGNTYMWGSTSKGQFGDGTGNGVSTPSVNAPTVVHPLMPAGVHITKMSRGSAFTVALGDNGKAYAWGEGAYGQLGNQATSNQWRASGTPGDNQWVATPIEVDQPAGVLFTDIAASYNSSFALGNDGNTYGWGLNGFGLLGHGTGITYYESPVRVGGDVRITKVTFDTTVVSGSINTVSGSWTGKSPAHTAGTINVYVEWSIGGVAQPTDTLRYLYLPPFTVHFDLGAASGHTSSPAPADQIISAGENKPIKYPNPTPTWEHHWFTGWTTNGTDYWDFTKPVTSSMTLTAKWEEWSFTLNPAVGPASGGNTVNITPPSPPNGIVYQQISAGYYLSLAIGSDGNTYAWGNNQYGQLGDNTTTNRKLPVKVHTPTNVHFTAISAGGYHALALGDDGNVYAWGLNRYGQLGDGTTIDKHKPVAVHNGALPTGQHFTTISAGFYHSAALGTNYEAYAWGLNNHGQLGDGTTSNSAHESNGTPSHTSANKTEPVLTHHGELPTNERFTSISAGYWHTLATGSDHRSYSWGFNSSGQLGNGIRGNTNTINDIPVGYDGDQSEPILIHDGALPSSEHFIAVSAGGYHSLALGSDGQIYSWGENNMGQIGDGTTYYVKLEPVLVHHGALPASERFTTISAGGAHNLATGSDGKTYAWGWNAYDQIGDGSDTDKSEPVLTHSGALQATGRFTTISAGGWHNLAIGTDKHTYAWGWNDGGLLGDSTTLDRNEPIQVGLQELLVAGITFDQTEATPAPIWDSTNETWKVSAPAHNPGQITTNIHWTLDGIAQADYSLPYTYQWNLPTAGAIPLRRLTGASFIALTSLATVVCASHEISKHRQRTQGKHSTRPMPAEATR</sequence>
<feature type="compositionally biased region" description="Polar residues" evidence="2">
    <location>
        <begin position="685"/>
        <end position="706"/>
    </location>
</feature>
<evidence type="ECO:0000313" key="5">
    <source>
        <dbReference type="Proteomes" id="UP001321748"/>
    </source>
</evidence>
<dbReference type="PROSITE" id="PS00626">
    <property type="entry name" value="RCC1_2"/>
    <property type="match status" value="3"/>
</dbReference>
<evidence type="ECO:0000259" key="3">
    <source>
        <dbReference type="Pfam" id="PF25390"/>
    </source>
</evidence>
<feature type="region of interest" description="Disordered" evidence="2">
    <location>
        <begin position="1048"/>
        <end position="1069"/>
    </location>
</feature>
<keyword evidence="1" id="KW-0677">Repeat</keyword>
<dbReference type="Pfam" id="PF25390">
    <property type="entry name" value="WD40_RLD"/>
    <property type="match status" value="1"/>
</dbReference>
<dbReference type="PRINTS" id="PR00633">
    <property type="entry name" value="RCCNDNSATION"/>
</dbReference>
<dbReference type="SUPFAM" id="SSF50985">
    <property type="entry name" value="RCC1/BLIP-II"/>
    <property type="match status" value="3"/>
</dbReference>
<feature type="domain" description="RCC1-like" evidence="3">
    <location>
        <begin position="703"/>
        <end position="949"/>
    </location>
</feature>
<keyword evidence="5" id="KW-1185">Reference proteome</keyword>
<feature type="region of interest" description="Disordered" evidence="2">
    <location>
        <begin position="685"/>
        <end position="710"/>
    </location>
</feature>
<proteinExistence type="predicted"/>
<dbReference type="PANTHER" id="PTHR22870">
    <property type="entry name" value="REGULATOR OF CHROMOSOME CONDENSATION"/>
    <property type="match status" value="1"/>
</dbReference>
<dbReference type="InterPro" id="IPR000408">
    <property type="entry name" value="Reg_chr_condens"/>
</dbReference>
<dbReference type="InterPro" id="IPR058923">
    <property type="entry name" value="RCC1-like_dom"/>
</dbReference>
<protein>
    <recommendedName>
        <fullName evidence="3">RCC1-like domain-containing protein</fullName>
    </recommendedName>
</protein>
<feature type="compositionally biased region" description="Basic residues" evidence="2">
    <location>
        <begin position="1048"/>
        <end position="1060"/>
    </location>
</feature>
<dbReference type="InterPro" id="IPR009091">
    <property type="entry name" value="RCC1/BLIP-II"/>
</dbReference>
<name>A0ABM8BDW7_9BIFI</name>
<dbReference type="Gene3D" id="2.130.10.30">
    <property type="entry name" value="Regulator of chromosome condensation 1/beta-lactamase-inhibitor protein II"/>
    <property type="match status" value="4"/>
</dbReference>
<dbReference type="Proteomes" id="UP001321748">
    <property type="component" value="Chromosome"/>
</dbReference>
<reference evidence="4 5" key="1">
    <citation type="journal article" date="2023" name="Microbiol. Spectr.">
        <title>Symbiosis of Carpenter Bees with Uncharacterized Lactic Acid Bacteria Showing NAD Auxotrophy.</title>
        <authorList>
            <person name="Kawasaki S."/>
            <person name="Ozawa K."/>
            <person name="Mori T."/>
            <person name="Yamamoto A."/>
            <person name="Ito M."/>
            <person name="Ohkuma M."/>
            <person name="Sakamoto M."/>
            <person name="Matsutani M."/>
        </authorList>
    </citation>
    <scope>NUCLEOTIDE SEQUENCE [LARGE SCALE GENOMIC DNA]</scope>
    <source>
        <strain evidence="4 5">KimH</strain>
    </source>
</reference>
<dbReference type="PANTHER" id="PTHR22870:SF408">
    <property type="entry name" value="OS09G0560450 PROTEIN"/>
    <property type="match status" value="1"/>
</dbReference>
<accession>A0ABM8BDW7</accession>